<evidence type="ECO:0000313" key="3">
    <source>
        <dbReference type="Proteomes" id="UP000094065"/>
    </source>
</evidence>
<dbReference type="AlphaFoldDB" id="A0A1E3HHB1"/>
<reference evidence="2 3" key="1">
    <citation type="submission" date="2016-06" db="EMBL/GenBank/DDBJ databases">
        <title>Evolution of pathogenesis and genome organization in the Tremellales.</title>
        <authorList>
            <person name="Cuomo C."/>
            <person name="Litvintseva A."/>
            <person name="Heitman J."/>
            <person name="Chen Y."/>
            <person name="Sun S."/>
            <person name="Springer D."/>
            <person name="Dromer F."/>
            <person name="Young S."/>
            <person name="Zeng Q."/>
            <person name="Chapman S."/>
            <person name="Gujja S."/>
            <person name="Saif S."/>
            <person name="Birren B."/>
        </authorList>
    </citation>
    <scope>NUCLEOTIDE SEQUENCE [LARGE SCALE GENOMIC DNA]</scope>
    <source>
        <strain evidence="2 3">CBS 6039</strain>
    </source>
</reference>
<name>A0A1E3HHB1_9TREE</name>
<dbReference type="OrthoDB" id="2578274at2759"/>
<accession>A0A1E3HHB1</accession>
<keyword evidence="3" id="KW-1185">Reference proteome</keyword>
<dbReference type="Proteomes" id="UP000094065">
    <property type="component" value="Unassembled WGS sequence"/>
</dbReference>
<dbReference type="EMBL" id="AWGJ01000011">
    <property type="protein sequence ID" value="ODN74801.1"/>
    <property type="molecule type" value="Genomic_DNA"/>
</dbReference>
<sequence>MDLTPSFDPSSVESKPVEAIRVEYTCWNGVSGTRYLKTERDMINHWPSLIISRNGDTNSFLVNAEGTEEGPLQGTFKVPCDDLGELGTILDNEVRTSMVPLSEVPGDGEAETAVKGEEAEEE</sequence>
<organism evidence="2 3">
    <name type="scientific">Cryptococcus amylolentus CBS 6039</name>
    <dbReference type="NCBI Taxonomy" id="1295533"/>
    <lineage>
        <taxon>Eukaryota</taxon>
        <taxon>Fungi</taxon>
        <taxon>Dikarya</taxon>
        <taxon>Basidiomycota</taxon>
        <taxon>Agaricomycotina</taxon>
        <taxon>Tremellomycetes</taxon>
        <taxon>Tremellales</taxon>
        <taxon>Cryptococcaceae</taxon>
        <taxon>Cryptococcus</taxon>
    </lineage>
</organism>
<proteinExistence type="predicted"/>
<feature type="compositionally biased region" description="Basic and acidic residues" evidence="1">
    <location>
        <begin position="112"/>
        <end position="122"/>
    </location>
</feature>
<dbReference type="GeneID" id="30158425"/>
<protein>
    <submittedName>
        <fullName evidence="2">Uncharacterized protein</fullName>
    </submittedName>
</protein>
<feature type="region of interest" description="Disordered" evidence="1">
    <location>
        <begin position="100"/>
        <end position="122"/>
    </location>
</feature>
<evidence type="ECO:0000313" key="2">
    <source>
        <dbReference type="EMBL" id="ODN74801.1"/>
    </source>
</evidence>
<evidence type="ECO:0000256" key="1">
    <source>
        <dbReference type="SAM" id="MobiDB-lite"/>
    </source>
</evidence>
<comment type="caution">
    <text evidence="2">The sequence shown here is derived from an EMBL/GenBank/DDBJ whole genome shotgun (WGS) entry which is preliminary data.</text>
</comment>
<dbReference type="RefSeq" id="XP_018990582.1">
    <property type="nucleotide sequence ID" value="XM_019141775.1"/>
</dbReference>
<gene>
    <name evidence="2" type="ORF">L202_07116</name>
</gene>